<keyword evidence="3 5" id="KW-0521">NADP</keyword>
<evidence type="ECO:0000256" key="1">
    <source>
        <dbReference type="ARBA" id="ARBA00022571"/>
    </source>
</evidence>
<dbReference type="Proteomes" id="UP000321532">
    <property type="component" value="Unassembled WGS sequence"/>
</dbReference>
<dbReference type="GO" id="GO:0003942">
    <property type="term" value="F:N-acetyl-gamma-glutamyl-phosphate reductase activity"/>
    <property type="evidence" value="ECO:0007669"/>
    <property type="project" value="UniProtKB-UniRule"/>
</dbReference>
<dbReference type="GO" id="GO:0005737">
    <property type="term" value="C:cytoplasm"/>
    <property type="evidence" value="ECO:0007669"/>
    <property type="project" value="UniProtKB-SubCell"/>
</dbReference>
<proteinExistence type="inferred from homology"/>
<dbReference type="GO" id="GO:0051287">
    <property type="term" value="F:NAD binding"/>
    <property type="evidence" value="ECO:0007669"/>
    <property type="project" value="InterPro"/>
</dbReference>
<dbReference type="InterPro" id="IPR050085">
    <property type="entry name" value="AGPR"/>
</dbReference>
<evidence type="ECO:0000256" key="6">
    <source>
        <dbReference type="PROSITE-ProRule" id="PRU10010"/>
    </source>
</evidence>
<evidence type="ECO:0000256" key="5">
    <source>
        <dbReference type="HAMAP-Rule" id="MF_00150"/>
    </source>
</evidence>
<dbReference type="InterPro" id="IPR000534">
    <property type="entry name" value="Semialdehyde_DH_NAD-bd"/>
</dbReference>
<accession>A0A512B2Z5</accession>
<dbReference type="GO" id="GO:0006526">
    <property type="term" value="P:L-arginine biosynthetic process"/>
    <property type="evidence" value="ECO:0007669"/>
    <property type="project" value="UniProtKB-UniRule"/>
</dbReference>
<evidence type="ECO:0000313" key="9">
    <source>
        <dbReference type="Proteomes" id="UP000321532"/>
    </source>
</evidence>
<dbReference type="EC" id="1.2.1.38" evidence="5"/>
<dbReference type="SMART" id="SM00859">
    <property type="entry name" value="Semialdhyde_dh"/>
    <property type="match status" value="1"/>
</dbReference>
<organism evidence="8 9">
    <name type="scientific">Adhaeribacter aerolatus</name>
    <dbReference type="NCBI Taxonomy" id="670289"/>
    <lineage>
        <taxon>Bacteria</taxon>
        <taxon>Pseudomonadati</taxon>
        <taxon>Bacteroidota</taxon>
        <taxon>Cytophagia</taxon>
        <taxon>Cytophagales</taxon>
        <taxon>Hymenobacteraceae</taxon>
        <taxon>Adhaeribacter</taxon>
    </lineage>
</organism>
<evidence type="ECO:0000256" key="3">
    <source>
        <dbReference type="ARBA" id="ARBA00022857"/>
    </source>
</evidence>
<gene>
    <name evidence="5 8" type="primary">argC</name>
    <name evidence="8" type="ORF">AAE02nite_40090</name>
</gene>
<dbReference type="SUPFAM" id="SSF51735">
    <property type="entry name" value="NAD(P)-binding Rossmann-fold domains"/>
    <property type="match status" value="1"/>
</dbReference>
<dbReference type="InterPro" id="IPR036291">
    <property type="entry name" value="NAD(P)-bd_dom_sf"/>
</dbReference>
<dbReference type="CDD" id="cd17895">
    <property type="entry name" value="AGPR_1_N"/>
    <property type="match status" value="1"/>
</dbReference>
<dbReference type="InterPro" id="IPR000706">
    <property type="entry name" value="AGPR_type-1"/>
</dbReference>
<comment type="similarity">
    <text evidence="5">Belongs to the NAGSA dehydrogenase family. Type 1 subfamily.</text>
</comment>
<dbReference type="PANTHER" id="PTHR32338">
    <property type="entry name" value="N-ACETYL-GAMMA-GLUTAMYL-PHOSPHATE REDUCTASE, CHLOROPLASTIC-RELATED-RELATED"/>
    <property type="match status" value="1"/>
</dbReference>
<dbReference type="GO" id="GO:0070401">
    <property type="term" value="F:NADP+ binding"/>
    <property type="evidence" value="ECO:0007669"/>
    <property type="project" value="InterPro"/>
</dbReference>
<keyword evidence="2 5" id="KW-0028">Amino-acid biosynthesis</keyword>
<keyword evidence="1 5" id="KW-0055">Arginine biosynthesis</keyword>
<keyword evidence="4 5" id="KW-0560">Oxidoreductase</keyword>
<comment type="caution">
    <text evidence="8">The sequence shown here is derived from an EMBL/GenBank/DDBJ whole genome shotgun (WGS) entry which is preliminary data.</text>
</comment>
<name>A0A512B2Z5_9BACT</name>
<dbReference type="RefSeq" id="WP_146902179.1">
    <property type="nucleotide sequence ID" value="NZ_BJYS01000034.1"/>
</dbReference>
<dbReference type="InterPro" id="IPR058924">
    <property type="entry name" value="AGPR_dimerisation_dom"/>
</dbReference>
<dbReference type="UniPathway" id="UPA00068">
    <property type="reaction ID" value="UER00108"/>
</dbReference>
<reference evidence="8 9" key="1">
    <citation type="submission" date="2019-07" db="EMBL/GenBank/DDBJ databases">
        <title>Whole genome shotgun sequence of Adhaeribacter aerolatus NBRC 106133.</title>
        <authorList>
            <person name="Hosoyama A."/>
            <person name="Uohara A."/>
            <person name="Ohji S."/>
            <person name="Ichikawa N."/>
        </authorList>
    </citation>
    <scope>NUCLEOTIDE SEQUENCE [LARGE SCALE GENOMIC DNA]</scope>
    <source>
        <strain evidence="8 9">NBRC 106133</strain>
    </source>
</reference>
<comment type="catalytic activity">
    <reaction evidence="5">
        <text>N-acetyl-L-glutamate 5-semialdehyde + phosphate + NADP(+) = N-acetyl-L-glutamyl 5-phosphate + NADPH + H(+)</text>
        <dbReference type="Rhea" id="RHEA:21588"/>
        <dbReference type="ChEBI" id="CHEBI:15378"/>
        <dbReference type="ChEBI" id="CHEBI:29123"/>
        <dbReference type="ChEBI" id="CHEBI:43474"/>
        <dbReference type="ChEBI" id="CHEBI:57783"/>
        <dbReference type="ChEBI" id="CHEBI:57936"/>
        <dbReference type="ChEBI" id="CHEBI:58349"/>
        <dbReference type="EC" id="1.2.1.38"/>
    </reaction>
</comment>
<sequence length="334" mass="36292">MSANQTSDQKVRVGIVGGAGYTGGELLRILLQHPNADISFVHSSSNGGRPVYEVHTDLLGETELTFSTEYSDAVDVVFLCVGHGAAKKFLEGQKFPATVKIIDLSQDFRLAATANFDGRIFVYGLPELQKEAVVNAENIANPGCFATCIQLALLPLASQNKLNAPVHISGITGSTGAGQSLSETSHFSWRDSNISTYKLFNHQHLHEIRQSLGQLQTAEIPAINFVPYRGNFTRGILITAYLQSNLTLEEARALYNSYYQAHPFVHLSDVNPHLKQVVNTNKCILHVDKVGDQLVIISMIDNLVKGASGQAVQNMNLIFGLAETAGLQLKPSGF</sequence>
<comment type="function">
    <text evidence="5">Catalyzes the NADPH-dependent reduction of N-acetyl-5-glutamyl phosphate to yield N-acetyl-L-glutamate 5-semialdehyde.</text>
</comment>
<evidence type="ECO:0000256" key="2">
    <source>
        <dbReference type="ARBA" id="ARBA00022605"/>
    </source>
</evidence>
<dbReference type="NCBIfam" id="TIGR01850">
    <property type="entry name" value="argC"/>
    <property type="match status" value="1"/>
</dbReference>
<keyword evidence="9" id="KW-1185">Reference proteome</keyword>
<evidence type="ECO:0000313" key="8">
    <source>
        <dbReference type="EMBL" id="GEO06345.1"/>
    </source>
</evidence>
<keyword evidence="5" id="KW-0963">Cytoplasm</keyword>
<dbReference type="CDD" id="cd23934">
    <property type="entry name" value="AGPR_1_C"/>
    <property type="match status" value="1"/>
</dbReference>
<dbReference type="InterPro" id="IPR023013">
    <property type="entry name" value="AGPR_AS"/>
</dbReference>
<dbReference type="Pfam" id="PF22698">
    <property type="entry name" value="Semialdhyde_dhC_1"/>
    <property type="match status" value="1"/>
</dbReference>
<dbReference type="OrthoDB" id="9801289at2"/>
<dbReference type="PROSITE" id="PS01224">
    <property type="entry name" value="ARGC"/>
    <property type="match status" value="1"/>
</dbReference>
<comment type="pathway">
    <text evidence="5">Amino-acid biosynthesis; L-arginine biosynthesis; N(2)-acetyl-L-ornithine from L-glutamate: step 3/4.</text>
</comment>
<dbReference type="PANTHER" id="PTHR32338:SF10">
    <property type="entry name" value="N-ACETYL-GAMMA-GLUTAMYL-PHOSPHATE REDUCTASE, CHLOROPLASTIC-RELATED"/>
    <property type="match status" value="1"/>
</dbReference>
<dbReference type="EMBL" id="BJYS01000034">
    <property type="protein sequence ID" value="GEO06345.1"/>
    <property type="molecule type" value="Genomic_DNA"/>
</dbReference>
<comment type="subcellular location">
    <subcellularLocation>
        <location evidence="5">Cytoplasm</location>
    </subcellularLocation>
</comment>
<evidence type="ECO:0000256" key="4">
    <source>
        <dbReference type="ARBA" id="ARBA00023002"/>
    </source>
</evidence>
<dbReference type="AlphaFoldDB" id="A0A512B2Z5"/>
<dbReference type="Gene3D" id="3.30.360.10">
    <property type="entry name" value="Dihydrodipicolinate Reductase, domain 2"/>
    <property type="match status" value="1"/>
</dbReference>
<dbReference type="Pfam" id="PF01118">
    <property type="entry name" value="Semialdhyde_dh"/>
    <property type="match status" value="1"/>
</dbReference>
<dbReference type="SUPFAM" id="SSF55347">
    <property type="entry name" value="Glyceraldehyde-3-phosphate dehydrogenase-like, C-terminal domain"/>
    <property type="match status" value="1"/>
</dbReference>
<feature type="active site" evidence="5 6">
    <location>
        <position position="144"/>
    </location>
</feature>
<feature type="domain" description="Semialdehyde dehydrogenase NAD-binding" evidence="7">
    <location>
        <begin position="12"/>
        <end position="136"/>
    </location>
</feature>
<evidence type="ECO:0000259" key="7">
    <source>
        <dbReference type="SMART" id="SM00859"/>
    </source>
</evidence>
<dbReference type="Gene3D" id="3.40.50.720">
    <property type="entry name" value="NAD(P)-binding Rossmann-like Domain"/>
    <property type="match status" value="1"/>
</dbReference>
<dbReference type="HAMAP" id="MF_00150">
    <property type="entry name" value="ArgC_type1"/>
    <property type="match status" value="1"/>
</dbReference>
<protein>
    <recommendedName>
        <fullName evidence="5">N-acetyl-gamma-glutamyl-phosphate reductase</fullName>
        <shortName evidence="5">AGPR</shortName>
        <ecNumber evidence="5">1.2.1.38</ecNumber>
    </recommendedName>
    <alternativeName>
        <fullName evidence="5">N-acetyl-glutamate semialdehyde dehydrogenase</fullName>
        <shortName evidence="5">NAGSA dehydrogenase</shortName>
    </alternativeName>
</protein>